<dbReference type="PROSITE" id="PS50111">
    <property type="entry name" value="CHEMOTAXIS_TRANSDUC_2"/>
    <property type="match status" value="1"/>
</dbReference>
<dbReference type="SUPFAM" id="SSF58104">
    <property type="entry name" value="Methyl-accepting chemotaxis protein (MCP) signaling domain"/>
    <property type="match status" value="1"/>
</dbReference>
<dbReference type="Gene3D" id="6.10.340.10">
    <property type="match status" value="1"/>
</dbReference>
<dbReference type="GO" id="GO:0005886">
    <property type="term" value="C:plasma membrane"/>
    <property type="evidence" value="ECO:0007669"/>
    <property type="project" value="UniProtKB-SubCell"/>
</dbReference>
<organism evidence="9 10">
    <name type="scientific">Paenibacillus sambharensis</name>
    <dbReference type="NCBI Taxonomy" id="1803190"/>
    <lineage>
        <taxon>Bacteria</taxon>
        <taxon>Bacillati</taxon>
        <taxon>Bacillota</taxon>
        <taxon>Bacilli</taxon>
        <taxon>Bacillales</taxon>
        <taxon>Paenibacillaceae</taxon>
        <taxon>Paenibacillus</taxon>
    </lineage>
</organism>
<dbReference type="PROSITE" id="PS50885">
    <property type="entry name" value="HAMP"/>
    <property type="match status" value="1"/>
</dbReference>
<proteinExistence type="inferred from homology"/>
<comment type="similarity">
    <text evidence="5">Belongs to the methyl-accepting chemotaxis (MCP) protein family.</text>
</comment>
<evidence type="ECO:0000256" key="6">
    <source>
        <dbReference type="PROSITE-ProRule" id="PRU00284"/>
    </source>
</evidence>
<dbReference type="RefSeq" id="WP_111147866.1">
    <property type="nucleotide sequence ID" value="NZ_QKRB01000051.1"/>
</dbReference>
<evidence type="ECO:0008006" key="11">
    <source>
        <dbReference type="Google" id="ProtNLM"/>
    </source>
</evidence>
<dbReference type="SMART" id="SM00304">
    <property type="entry name" value="HAMP"/>
    <property type="match status" value="1"/>
</dbReference>
<evidence type="ECO:0000256" key="2">
    <source>
        <dbReference type="ARBA" id="ARBA00022475"/>
    </source>
</evidence>
<keyword evidence="2" id="KW-1003">Cell membrane</keyword>
<accession>A0A2W1LI68</accession>
<sequence length="542" mass="58489">MSIRVKTFLAFGILVLLVAGSYGYQITSSISQEKRLQEINERTLQSSVLAQGLKQVMTEMQMQGVLMWAQFVDAETALAEMKRLDGMFVEMLGKYESLNPNASAEVQGIRDNYTAYTTMTEQSDVGVIVGKINQSLEDLRTSNLEKIEGSLQQTMDETKATNGLLGLFQLGILLACIGAAILLAQSIITPVKRLIAASTTIAEGDLSNPVNVKAKGEIGRLGANFEKMRANLAAFIKASQVTTDHVADSSQLLSRNANGAAESISQSGDIIQLIADGSATQMRSLEETSIAMEEMTVGVMRISETTSVVAELSASTEEQAQQGNQLLSEAVRQMDTINDSVTQFADTVGKLDEHSKTINQIVEVIKSISSQTNLLSLNAGIEAARAGDHGKGFAVVANEIRKLAEQTSVSSEHIYEIIQMIQKDTQQAVSALEQSQTEVERGRRSIQTAGEAFGRITSATSDISMQTQDISAAAEETSAGFQQMSASVNELNAIAKRANEQSTIMASGYEAQRDAVVQIASSTETLNRSAEELQEQIKKFKV</sequence>
<dbReference type="PANTHER" id="PTHR32089">
    <property type="entry name" value="METHYL-ACCEPTING CHEMOTAXIS PROTEIN MCPB"/>
    <property type="match status" value="1"/>
</dbReference>
<keyword evidence="10" id="KW-1185">Reference proteome</keyword>
<dbReference type="EMBL" id="QKRB01000051">
    <property type="protein sequence ID" value="PZD94645.1"/>
    <property type="molecule type" value="Genomic_DNA"/>
</dbReference>
<keyword evidence="3" id="KW-0472">Membrane</keyword>
<dbReference type="Gene3D" id="1.10.287.950">
    <property type="entry name" value="Methyl-accepting chemotaxis protein"/>
    <property type="match status" value="1"/>
</dbReference>
<evidence type="ECO:0000259" key="7">
    <source>
        <dbReference type="PROSITE" id="PS50111"/>
    </source>
</evidence>
<dbReference type="SMART" id="SM00283">
    <property type="entry name" value="MA"/>
    <property type="match status" value="1"/>
</dbReference>
<dbReference type="GO" id="GO:0007165">
    <property type="term" value="P:signal transduction"/>
    <property type="evidence" value="ECO:0007669"/>
    <property type="project" value="UniProtKB-KW"/>
</dbReference>
<evidence type="ECO:0000259" key="8">
    <source>
        <dbReference type="PROSITE" id="PS50885"/>
    </source>
</evidence>
<dbReference type="AlphaFoldDB" id="A0A2W1LI68"/>
<gene>
    <name evidence="9" type="ORF">DNH61_16940</name>
</gene>
<dbReference type="CDD" id="cd11386">
    <property type="entry name" value="MCP_signal"/>
    <property type="match status" value="1"/>
</dbReference>
<keyword evidence="4 6" id="KW-0807">Transducer</keyword>
<protein>
    <recommendedName>
        <fullName evidence="11">Methyl-accepting chemotaxis protein</fullName>
    </recommendedName>
</protein>
<feature type="domain" description="HAMP" evidence="8">
    <location>
        <begin position="185"/>
        <end position="237"/>
    </location>
</feature>
<dbReference type="Pfam" id="PF00015">
    <property type="entry name" value="MCPsignal"/>
    <property type="match status" value="1"/>
</dbReference>
<dbReference type="OrthoDB" id="2168386at2"/>
<evidence type="ECO:0000256" key="1">
    <source>
        <dbReference type="ARBA" id="ARBA00004236"/>
    </source>
</evidence>
<evidence type="ECO:0000256" key="5">
    <source>
        <dbReference type="ARBA" id="ARBA00029447"/>
    </source>
</evidence>
<evidence type="ECO:0000313" key="9">
    <source>
        <dbReference type="EMBL" id="PZD94645.1"/>
    </source>
</evidence>
<feature type="domain" description="Methyl-accepting transducer" evidence="7">
    <location>
        <begin position="256"/>
        <end position="492"/>
    </location>
</feature>
<name>A0A2W1LI68_9BACL</name>
<dbReference type="PANTHER" id="PTHR32089:SF112">
    <property type="entry name" value="LYSOZYME-LIKE PROTEIN-RELATED"/>
    <property type="match status" value="1"/>
</dbReference>
<dbReference type="InterPro" id="IPR004089">
    <property type="entry name" value="MCPsignal_dom"/>
</dbReference>
<dbReference type="Pfam" id="PF00672">
    <property type="entry name" value="HAMP"/>
    <property type="match status" value="1"/>
</dbReference>
<reference evidence="9 10" key="1">
    <citation type="submission" date="2018-06" db="EMBL/GenBank/DDBJ databases">
        <title>Paenibacillus imtechensis sp. nov.</title>
        <authorList>
            <person name="Pinnaka A.K."/>
            <person name="Singh H."/>
            <person name="Kaur M."/>
        </authorList>
    </citation>
    <scope>NUCLEOTIDE SEQUENCE [LARGE SCALE GENOMIC DNA]</scope>
    <source>
        <strain evidence="9 10">SMB1</strain>
    </source>
</reference>
<evidence type="ECO:0000256" key="4">
    <source>
        <dbReference type="ARBA" id="ARBA00023224"/>
    </source>
</evidence>
<evidence type="ECO:0000313" key="10">
    <source>
        <dbReference type="Proteomes" id="UP000249522"/>
    </source>
</evidence>
<comment type="subcellular location">
    <subcellularLocation>
        <location evidence="1">Cell membrane</location>
    </subcellularLocation>
</comment>
<evidence type="ECO:0000256" key="3">
    <source>
        <dbReference type="ARBA" id="ARBA00023136"/>
    </source>
</evidence>
<comment type="caution">
    <text evidence="9">The sequence shown here is derived from an EMBL/GenBank/DDBJ whole genome shotgun (WGS) entry which is preliminary data.</text>
</comment>
<dbReference type="CDD" id="cd06225">
    <property type="entry name" value="HAMP"/>
    <property type="match status" value="1"/>
</dbReference>
<dbReference type="InterPro" id="IPR003660">
    <property type="entry name" value="HAMP_dom"/>
</dbReference>
<dbReference type="Proteomes" id="UP000249522">
    <property type="component" value="Unassembled WGS sequence"/>
</dbReference>